<dbReference type="Proteomes" id="UP000525298">
    <property type="component" value="Unassembled WGS sequence"/>
</dbReference>
<keyword evidence="10 21" id="KW-1133">Transmembrane helix</keyword>
<feature type="transmembrane region" description="Helical" evidence="21">
    <location>
        <begin position="272"/>
        <end position="298"/>
    </location>
</feature>
<evidence type="ECO:0000256" key="1">
    <source>
        <dbReference type="ARBA" id="ARBA00004651"/>
    </source>
</evidence>
<evidence type="ECO:0000256" key="15">
    <source>
        <dbReference type="ARBA" id="ARBA00033270"/>
    </source>
</evidence>
<dbReference type="PANTHER" id="PTHR30474:SF2">
    <property type="entry name" value="PEPTIDOGLYCAN GLYCOSYLTRANSFERASE FTSW-RELATED"/>
    <property type="match status" value="1"/>
</dbReference>
<sequence>MAARPTTHKSGNSATPDLMLIFPVIMLVGIGIAMVYSASSEIALRYYAGEYYFFTRQLINAMLGLSAMLVCMVLPYRVFKPLSYLLLLGATILLAIVLLTGAGHSAGGATRWLRVMGVSFQPSELARLALIVFMAYSLTKKQVKVADPTIGFLPHLLVLGVFSVLILMQPDFGTIAIFWVLAWMIMFAGRVPLRHLASAMLLVMPAAVWLLISSDYRLKRYMTFLDPWKYPLDEGYQIIHSLMAFGSGGIFGKGFGEGYQKLFYLPAPHTDFIFSVIGEEGGLVCVLFVVALYMVILWRGLRIAAHARDCFGSLLAFGITASLSLQAIVNMGVNLSLLPTKGLSLPLMSYGGSSMVFQLACVGILLNIGMSEKI</sequence>
<dbReference type="InterPro" id="IPR013437">
    <property type="entry name" value="FtsW"/>
</dbReference>
<feature type="transmembrane region" description="Helical" evidence="21">
    <location>
        <begin position="58"/>
        <end position="76"/>
    </location>
</feature>
<reference evidence="22 23" key="1">
    <citation type="submission" date="2020-07" db="EMBL/GenBank/DDBJ databases">
        <title>Genomic Encyclopedia of Type Strains, Phase IV (KMG-IV): sequencing the most valuable type-strain genomes for metagenomic binning, comparative biology and taxonomic classification.</title>
        <authorList>
            <person name="Goeker M."/>
        </authorList>
    </citation>
    <scope>NUCLEOTIDE SEQUENCE [LARGE SCALE GENOMIC DNA]</scope>
    <source>
        <strain evidence="22 23">DSM 17721</strain>
    </source>
</reference>
<keyword evidence="5" id="KW-0328">Glycosyltransferase</keyword>
<keyword evidence="11 21" id="KW-0472">Membrane</keyword>
<keyword evidence="9" id="KW-0573">Peptidoglycan synthesis</keyword>
<dbReference type="GO" id="GO:0008360">
    <property type="term" value="P:regulation of cell shape"/>
    <property type="evidence" value="ECO:0007669"/>
    <property type="project" value="UniProtKB-KW"/>
</dbReference>
<keyword evidence="3" id="KW-1003">Cell membrane</keyword>
<dbReference type="EC" id="2.4.99.28" evidence="19"/>
<evidence type="ECO:0000256" key="14">
    <source>
        <dbReference type="ARBA" id="ARBA00032370"/>
    </source>
</evidence>
<keyword evidence="23" id="KW-1185">Reference proteome</keyword>
<feature type="transmembrane region" description="Helical" evidence="21">
    <location>
        <begin position="82"/>
        <end position="103"/>
    </location>
</feature>
<dbReference type="Pfam" id="PF01098">
    <property type="entry name" value="FTSW_RODA_SPOVE"/>
    <property type="match status" value="1"/>
</dbReference>
<comment type="catalytic activity">
    <reaction evidence="20">
        <text>[GlcNAc-(1-&gt;4)-Mur2Ac(oyl-L-Ala-gamma-D-Glu-L-Lys-D-Ala-D-Ala)](n)-di-trans,octa-cis-undecaprenyl diphosphate + beta-D-GlcNAc-(1-&gt;4)-Mur2Ac(oyl-L-Ala-gamma-D-Glu-L-Lys-D-Ala-D-Ala)-di-trans,octa-cis-undecaprenyl diphosphate = [GlcNAc-(1-&gt;4)-Mur2Ac(oyl-L-Ala-gamma-D-Glu-L-Lys-D-Ala-D-Ala)](n+1)-di-trans,octa-cis-undecaprenyl diphosphate + di-trans,octa-cis-undecaprenyl diphosphate + H(+)</text>
        <dbReference type="Rhea" id="RHEA:23708"/>
        <dbReference type="Rhea" id="RHEA-COMP:9602"/>
        <dbReference type="Rhea" id="RHEA-COMP:9603"/>
        <dbReference type="ChEBI" id="CHEBI:15378"/>
        <dbReference type="ChEBI" id="CHEBI:58405"/>
        <dbReference type="ChEBI" id="CHEBI:60033"/>
        <dbReference type="ChEBI" id="CHEBI:78435"/>
        <dbReference type="EC" id="2.4.99.28"/>
    </reaction>
</comment>
<gene>
    <name evidence="22" type="ORF">HNR65_001461</name>
</gene>
<evidence type="ECO:0000256" key="18">
    <source>
        <dbReference type="ARBA" id="ARBA00041418"/>
    </source>
</evidence>
<comment type="similarity">
    <text evidence="16">Belongs to the SEDS family. FtsW subfamily.</text>
</comment>
<dbReference type="EMBL" id="JACDUS010000003">
    <property type="protein sequence ID" value="MBA2881135.1"/>
    <property type="molecule type" value="Genomic_DNA"/>
</dbReference>
<accession>A0A7W0HKE3</accession>
<evidence type="ECO:0000256" key="7">
    <source>
        <dbReference type="ARBA" id="ARBA00022692"/>
    </source>
</evidence>
<keyword evidence="7 21" id="KW-0812">Transmembrane</keyword>
<dbReference type="GO" id="GO:0032153">
    <property type="term" value="C:cell division site"/>
    <property type="evidence" value="ECO:0007669"/>
    <property type="project" value="TreeGrafter"/>
</dbReference>
<dbReference type="PANTHER" id="PTHR30474">
    <property type="entry name" value="CELL CYCLE PROTEIN"/>
    <property type="match status" value="1"/>
</dbReference>
<proteinExistence type="inferred from homology"/>
<evidence type="ECO:0000256" key="21">
    <source>
        <dbReference type="SAM" id="Phobius"/>
    </source>
</evidence>
<evidence type="ECO:0000256" key="12">
    <source>
        <dbReference type="ARBA" id="ARBA00023306"/>
    </source>
</evidence>
<comment type="subcellular location">
    <subcellularLocation>
        <location evidence="1">Cell membrane</location>
        <topology evidence="1">Multi-pass membrane protein</topology>
    </subcellularLocation>
</comment>
<dbReference type="GO" id="GO:0005886">
    <property type="term" value="C:plasma membrane"/>
    <property type="evidence" value="ECO:0007669"/>
    <property type="project" value="UniProtKB-SubCell"/>
</dbReference>
<name>A0A7W0HKE3_9BACT</name>
<feature type="transmembrane region" description="Helical" evidence="21">
    <location>
        <begin position="195"/>
        <end position="214"/>
    </location>
</feature>
<evidence type="ECO:0000256" key="10">
    <source>
        <dbReference type="ARBA" id="ARBA00022989"/>
    </source>
</evidence>
<keyword evidence="12" id="KW-0131">Cell cycle</keyword>
<evidence type="ECO:0000256" key="13">
    <source>
        <dbReference type="ARBA" id="ARBA00023316"/>
    </source>
</evidence>
<dbReference type="GO" id="GO:0015648">
    <property type="term" value="F:lipid-linked peptidoglycan transporter activity"/>
    <property type="evidence" value="ECO:0007669"/>
    <property type="project" value="TreeGrafter"/>
</dbReference>
<evidence type="ECO:0000313" key="22">
    <source>
        <dbReference type="EMBL" id="MBA2881135.1"/>
    </source>
</evidence>
<dbReference type="GO" id="GO:0009252">
    <property type="term" value="P:peptidoglycan biosynthetic process"/>
    <property type="evidence" value="ECO:0007669"/>
    <property type="project" value="UniProtKB-KW"/>
</dbReference>
<feature type="transmembrane region" description="Helical" evidence="21">
    <location>
        <begin position="235"/>
        <end position="252"/>
    </location>
</feature>
<organism evidence="22 23">
    <name type="scientific">Desulfosalsimonas propionicica</name>
    <dbReference type="NCBI Taxonomy" id="332175"/>
    <lineage>
        <taxon>Bacteria</taxon>
        <taxon>Pseudomonadati</taxon>
        <taxon>Thermodesulfobacteriota</taxon>
        <taxon>Desulfobacteria</taxon>
        <taxon>Desulfobacterales</taxon>
        <taxon>Desulfosalsimonadaceae</taxon>
        <taxon>Desulfosalsimonas</taxon>
    </lineage>
</organism>
<evidence type="ECO:0000256" key="16">
    <source>
        <dbReference type="ARBA" id="ARBA00038053"/>
    </source>
</evidence>
<evidence type="ECO:0000256" key="3">
    <source>
        <dbReference type="ARBA" id="ARBA00022475"/>
    </source>
</evidence>
<dbReference type="AlphaFoldDB" id="A0A7W0HKE3"/>
<feature type="transmembrane region" description="Helical" evidence="21">
    <location>
        <begin position="172"/>
        <end position="189"/>
    </location>
</feature>
<feature type="transmembrane region" description="Helical" evidence="21">
    <location>
        <begin position="150"/>
        <end position="167"/>
    </location>
</feature>
<evidence type="ECO:0000256" key="5">
    <source>
        <dbReference type="ARBA" id="ARBA00022676"/>
    </source>
</evidence>
<dbReference type="GO" id="GO:0008955">
    <property type="term" value="F:peptidoglycan glycosyltransferase activity"/>
    <property type="evidence" value="ECO:0007669"/>
    <property type="project" value="UniProtKB-EC"/>
</dbReference>
<evidence type="ECO:0000256" key="11">
    <source>
        <dbReference type="ARBA" id="ARBA00023136"/>
    </source>
</evidence>
<evidence type="ECO:0000256" key="19">
    <source>
        <dbReference type="ARBA" id="ARBA00044770"/>
    </source>
</evidence>
<evidence type="ECO:0000256" key="20">
    <source>
        <dbReference type="ARBA" id="ARBA00049902"/>
    </source>
</evidence>
<keyword evidence="6" id="KW-0808">Transferase</keyword>
<evidence type="ECO:0000256" key="2">
    <source>
        <dbReference type="ARBA" id="ARBA00004752"/>
    </source>
</evidence>
<dbReference type="GO" id="GO:0071555">
    <property type="term" value="P:cell wall organization"/>
    <property type="evidence" value="ECO:0007669"/>
    <property type="project" value="UniProtKB-KW"/>
</dbReference>
<dbReference type="InterPro" id="IPR001182">
    <property type="entry name" value="FtsW/RodA"/>
</dbReference>
<dbReference type="NCBIfam" id="TIGR02614">
    <property type="entry name" value="ftsW"/>
    <property type="match status" value="1"/>
</dbReference>
<evidence type="ECO:0000313" key="23">
    <source>
        <dbReference type="Proteomes" id="UP000525298"/>
    </source>
</evidence>
<dbReference type="GO" id="GO:0051301">
    <property type="term" value="P:cell division"/>
    <property type="evidence" value="ECO:0007669"/>
    <property type="project" value="UniProtKB-KW"/>
</dbReference>
<comment type="caution">
    <text evidence="22">The sequence shown here is derived from an EMBL/GenBank/DDBJ whole genome shotgun (WGS) entry which is preliminary data.</text>
</comment>
<protein>
    <recommendedName>
        <fullName evidence="17">Probable peptidoglycan glycosyltransferase FtsW</fullName>
        <ecNumber evidence="19">2.4.99.28</ecNumber>
    </recommendedName>
    <alternativeName>
        <fullName evidence="18">Cell division protein FtsW</fullName>
    </alternativeName>
    <alternativeName>
        <fullName evidence="15">Cell wall polymerase</fullName>
    </alternativeName>
    <alternativeName>
        <fullName evidence="14">Peptidoglycan polymerase</fullName>
    </alternativeName>
</protein>
<feature type="transmembrane region" description="Helical" evidence="21">
    <location>
        <begin position="349"/>
        <end position="368"/>
    </location>
</feature>
<evidence type="ECO:0000256" key="17">
    <source>
        <dbReference type="ARBA" id="ARBA00041185"/>
    </source>
</evidence>
<evidence type="ECO:0000256" key="4">
    <source>
        <dbReference type="ARBA" id="ARBA00022618"/>
    </source>
</evidence>
<keyword evidence="4 22" id="KW-0132">Cell division</keyword>
<feature type="transmembrane region" description="Helical" evidence="21">
    <location>
        <begin position="310"/>
        <end position="329"/>
    </location>
</feature>
<evidence type="ECO:0000256" key="9">
    <source>
        <dbReference type="ARBA" id="ARBA00022984"/>
    </source>
</evidence>
<dbReference type="RefSeq" id="WP_181550789.1">
    <property type="nucleotide sequence ID" value="NZ_JACDUS010000003.1"/>
</dbReference>
<evidence type="ECO:0000256" key="8">
    <source>
        <dbReference type="ARBA" id="ARBA00022960"/>
    </source>
</evidence>
<keyword evidence="13" id="KW-0961">Cell wall biogenesis/degradation</keyword>
<feature type="transmembrane region" description="Helical" evidence="21">
    <location>
        <begin position="20"/>
        <end position="38"/>
    </location>
</feature>
<evidence type="ECO:0000256" key="6">
    <source>
        <dbReference type="ARBA" id="ARBA00022679"/>
    </source>
</evidence>
<comment type="pathway">
    <text evidence="2">Cell wall biogenesis; peptidoglycan biosynthesis.</text>
</comment>
<keyword evidence="8" id="KW-0133">Cell shape</keyword>